<dbReference type="InterPro" id="IPR036390">
    <property type="entry name" value="WH_DNA-bd_sf"/>
</dbReference>
<dbReference type="PANTHER" id="PTHR30136">
    <property type="entry name" value="HELIX-TURN-HELIX TRANSCRIPTIONAL REGULATOR, ICLR FAMILY"/>
    <property type="match status" value="1"/>
</dbReference>
<feature type="domain" description="IclR-ED" evidence="6">
    <location>
        <begin position="93"/>
        <end position="251"/>
    </location>
</feature>
<dbReference type="InterPro" id="IPR005471">
    <property type="entry name" value="Tscrpt_reg_IclR_N"/>
</dbReference>
<keyword evidence="2" id="KW-0238">DNA-binding</keyword>
<organism evidence="7 8">
    <name type="scientific">Roseomonas alba</name>
    <dbReference type="NCBI Taxonomy" id="2846776"/>
    <lineage>
        <taxon>Bacteria</taxon>
        <taxon>Pseudomonadati</taxon>
        <taxon>Pseudomonadota</taxon>
        <taxon>Alphaproteobacteria</taxon>
        <taxon>Acetobacterales</taxon>
        <taxon>Roseomonadaceae</taxon>
        <taxon>Roseomonas</taxon>
    </lineage>
</organism>
<evidence type="ECO:0000256" key="4">
    <source>
        <dbReference type="SAM" id="MobiDB-lite"/>
    </source>
</evidence>
<dbReference type="EMBL" id="JAHYBZ010000011">
    <property type="protein sequence ID" value="MBW6401279.1"/>
    <property type="molecule type" value="Genomic_DNA"/>
</dbReference>
<dbReference type="InterPro" id="IPR050707">
    <property type="entry name" value="HTH_MetabolicPath_Reg"/>
</dbReference>
<dbReference type="SMART" id="SM00346">
    <property type="entry name" value="HTH_ICLR"/>
    <property type="match status" value="1"/>
</dbReference>
<feature type="region of interest" description="Disordered" evidence="4">
    <location>
        <begin position="1"/>
        <end position="27"/>
    </location>
</feature>
<evidence type="ECO:0000256" key="1">
    <source>
        <dbReference type="ARBA" id="ARBA00023015"/>
    </source>
</evidence>
<name>A0ABS7AG53_9PROT</name>
<dbReference type="Pfam" id="PF01614">
    <property type="entry name" value="IclR_C"/>
    <property type="match status" value="2"/>
</dbReference>
<evidence type="ECO:0000313" key="8">
    <source>
        <dbReference type="Proteomes" id="UP001196565"/>
    </source>
</evidence>
<protein>
    <submittedName>
        <fullName evidence="7">IclR family transcriptional regulator</fullName>
    </submittedName>
</protein>
<dbReference type="PANTHER" id="PTHR30136:SF39">
    <property type="entry name" value="TRANSCRIPTIONAL REGULATORY PROTEIN"/>
    <property type="match status" value="1"/>
</dbReference>
<evidence type="ECO:0000259" key="6">
    <source>
        <dbReference type="PROSITE" id="PS51078"/>
    </source>
</evidence>
<proteinExistence type="predicted"/>
<evidence type="ECO:0000313" key="7">
    <source>
        <dbReference type="EMBL" id="MBW6401279.1"/>
    </source>
</evidence>
<evidence type="ECO:0000256" key="3">
    <source>
        <dbReference type="ARBA" id="ARBA00023163"/>
    </source>
</evidence>
<dbReference type="Gene3D" id="1.10.10.10">
    <property type="entry name" value="Winged helix-like DNA-binding domain superfamily/Winged helix DNA-binding domain"/>
    <property type="match status" value="1"/>
</dbReference>
<keyword evidence="8" id="KW-1185">Reference proteome</keyword>
<dbReference type="PROSITE" id="PS51078">
    <property type="entry name" value="ICLR_ED"/>
    <property type="match status" value="1"/>
</dbReference>
<dbReference type="InterPro" id="IPR036388">
    <property type="entry name" value="WH-like_DNA-bd_sf"/>
</dbReference>
<gene>
    <name evidence="7" type="ORF">KPL78_25705</name>
</gene>
<comment type="caution">
    <text evidence="7">The sequence shown here is derived from an EMBL/GenBank/DDBJ whole genome shotgun (WGS) entry which is preliminary data.</text>
</comment>
<dbReference type="Pfam" id="PF09339">
    <property type="entry name" value="HTH_IclR"/>
    <property type="match status" value="1"/>
</dbReference>
<evidence type="ECO:0000256" key="2">
    <source>
        <dbReference type="ARBA" id="ARBA00023125"/>
    </source>
</evidence>
<dbReference type="SUPFAM" id="SSF46785">
    <property type="entry name" value="Winged helix' DNA-binding domain"/>
    <property type="match status" value="1"/>
</dbReference>
<feature type="domain" description="HTH iclR-type" evidence="5">
    <location>
        <begin position="31"/>
        <end position="92"/>
    </location>
</feature>
<accession>A0ABS7AG53</accession>
<dbReference type="RefSeq" id="WP_219765861.1">
    <property type="nucleotide sequence ID" value="NZ_JAHYBZ010000011.1"/>
</dbReference>
<dbReference type="InterPro" id="IPR014757">
    <property type="entry name" value="Tscrpt_reg_IclR_C"/>
</dbReference>
<dbReference type="SUPFAM" id="SSF55781">
    <property type="entry name" value="GAF domain-like"/>
    <property type="match status" value="1"/>
</dbReference>
<dbReference type="Proteomes" id="UP001196565">
    <property type="component" value="Unassembled WGS sequence"/>
</dbReference>
<sequence length="251" mass="26790">MTTPPDGSNALRRRGRPRTSSAPDAVIPSGVDSVERALTILEAFNGGVPSLSLADLAGRTGLYPSTILRIATSLDRFGYLHRGKGGQFRLGPAVLRLGLHYRNAFDLADYVRPALDRVVERTGETSTFFVREGDRRVCLYRRESPRTLRYHIDEGAILPLDRGAGGHVLLAFTGGASPALEEVRTRRIAASVGERDPEIAAIAAPVFGRDDGFLGALGISGPRARFEGVALDALIATLAAEAKALSRALGC</sequence>
<dbReference type="PROSITE" id="PS51077">
    <property type="entry name" value="HTH_ICLR"/>
    <property type="match status" value="1"/>
</dbReference>
<reference evidence="7 8" key="1">
    <citation type="submission" date="2021-07" db="EMBL/GenBank/DDBJ databases">
        <authorList>
            <person name="So Y."/>
        </authorList>
    </citation>
    <scope>NUCLEOTIDE SEQUENCE [LARGE SCALE GENOMIC DNA]</scope>
    <source>
        <strain evidence="7 8">HJA6</strain>
    </source>
</reference>
<keyword evidence="3" id="KW-0804">Transcription</keyword>
<evidence type="ECO:0000259" key="5">
    <source>
        <dbReference type="PROSITE" id="PS51077"/>
    </source>
</evidence>
<keyword evidence="1" id="KW-0805">Transcription regulation</keyword>
<dbReference type="InterPro" id="IPR029016">
    <property type="entry name" value="GAF-like_dom_sf"/>
</dbReference>
<dbReference type="Gene3D" id="3.30.450.40">
    <property type="match status" value="2"/>
</dbReference>